<dbReference type="GO" id="GO:0004764">
    <property type="term" value="F:shikimate 3-dehydrogenase (NADP+) activity"/>
    <property type="evidence" value="ECO:0007669"/>
    <property type="project" value="InterPro"/>
</dbReference>
<reference evidence="2" key="1">
    <citation type="submission" date="2023-03" db="EMBL/GenBank/DDBJ databases">
        <authorList>
            <person name="Steffen K."/>
            <person name="Cardenas P."/>
        </authorList>
    </citation>
    <scope>NUCLEOTIDE SEQUENCE</scope>
</reference>
<sequence>MASASSATCVRSAPSWEPALPVAMLGAGGAARAVVDALSAQGVTEIRAANRSPERVAALAAAAGDTVRPVPWEDREAALEDCGLLVNTTTLGQVGKPALDLDLGRLPPEAVVYDLVYAPLETDLLKAARARGHVGVDGLGMLIHQARPGFAAWFGAEAEATAALRSFAADGL</sequence>
<comment type="caution">
    <text evidence="2">The sequence shown here is derived from an EMBL/GenBank/DDBJ whole genome shotgun (WGS) entry which is preliminary data.</text>
</comment>
<dbReference type="InterPro" id="IPR006151">
    <property type="entry name" value="Shikm_DH/Glu-tRNA_Rdtase"/>
</dbReference>
<gene>
    <name evidence="2" type="ORF">GBAR_LOCUS17599</name>
</gene>
<dbReference type="GO" id="GO:0009423">
    <property type="term" value="P:chorismate biosynthetic process"/>
    <property type="evidence" value="ECO:0007669"/>
    <property type="project" value="TreeGrafter"/>
</dbReference>
<evidence type="ECO:0000313" key="3">
    <source>
        <dbReference type="Proteomes" id="UP001174909"/>
    </source>
</evidence>
<keyword evidence="3" id="KW-1185">Reference proteome</keyword>
<evidence type="ECO:0000313" key="2">
    <source>
        <dbReference type="EMBL" id="CAI8031020.1"/>
    </source>
</evidence>
<protein>
    <submittedName>
        <fullName evidence="2">Shikimate dehydrogenase (NADP(+))</fullName>
    </submittedName>
</protein>
<dbReference type="PANTHER" id="PTHR21089:SF1">
    <property type="entry name" value="BIFUNCTIONAL 3-DEHYDROQUINATE DEHYDRATASE_SHIKIMATE DEHYDROGENASE, CHLOROPLASTIC"/>
    <property type="match status" value="1"/>
</dbReference>
<dbReference type="InterPro" id="IPR036291">
    <property type="entry name" value="NAD(P)-bd_dom_sf"/>
</dbReference>
<dbReference type="Proteomes" id="UP001174909">
    <property type="component" value="Unassembled WGS sequence"/>
</dbReference>
<dbReference type="GO" id="GO:0050661">
    <property type="term" value="F:NADP binding"/>
    <property type="evidence" value="ECO:0007669"/>
    <property type="project" value="TreeGrafter"/>
</dbReference>
<accession>A0AA35SJ28</accession>
<dbReference type="Pfam" id="PF01488">
    <property type="entry name" value="Shikimate_DH"/>
    <property type="match status" value="1"/>
</dbReference>
<dbReference type="GO" id="GO:0019632">
    <property type="term" value="P:shikimate metabolic process"/>
    <property type="evidence" value="ECO:0007669"/>
    <property type="project" value="TreeGrafter"/>
</dbReference>
<evidence type="ECO:0000259" key="1">
    <source>
        <dbReference type="Pfam" id="PF01488"/>
    </source>
</evidence>
<dbReference type="AlphaFoldDB" id="A0AA35SJ28"/>
<organism evidence="2 3">
    <name type="scientific">Geodia barretti</name>
    <name type="common">Barrett's horny sponge</name>
    <dbReference type="NCBI Taxonomy" id="519541"/>
    <lineage>
        <taxon>Eukaryota</taxon>
        <taxon>Metazoa</taxon>
        <taxon>Porifera</taxon>
        <taxon>Demospongiae</taxon>
        <taxon>Heteroscleromorpha</taxon>
        <taxon>Tetractinellida</taxon>
        <taxon>Astrophorina</taxon>
        <taxon>Geodiidae</taxon>
        <taxon>Geodia</taxon>
    </lineage>
</organism>
<dbReference type="SUPFAM" id="SSF51735">
    <property type="entry name" value="NAD(P)-binding Rossmann-fold domains"/>
    <property type="match status" value="1"/>
</dbReference>
<name>A0AA35SJ28_GEOBA</name>
<dbReference type="CDD" id="cd01065">
    <property type="entry name" value="NAD_bind_Shikimate_DH"/>
    <property type="match status" value="1"/>
</dbReference>
<dbReference type="Gene3D" id="3.40.50.720">
    <property type="entry name" value="NAD(P)-binding Rossmann-like Domain"/>
    <property type="match status" value="1"/>
</dbReference>
<dbReference type="GO" id="GO:0005829">
    <property type="term" value="C:cytosol"/>
    <property type="evidence" value="ECO:0007669"/>
    <property type="project" value="TreeGrafter"/>
</dbReference>
<dbReference type="InterPro" id="IPR022893">
    <property type="entry name" value="Shikimate_DH_fam"/>
</dbReference>
<dbReference type="PANTHER" id="PTHR21089">
    <property type="entry name" value="SHIKIMATE DEHYDROGENASE"/>
    <property type="match status" value="1"/>
</dbReference>
<proteinExistence type="predicted"/>
<feature type="domain" description="Quinate/shikimate 5-dehydrogenase/glutamyl-tRNA reductase" evidence="1">
    <location>
        <begin position="22"/>
        <end position="89"/>
    </location>
</feature>
<dbReference type="EMBL" id="CASHTH010002512">
    <property type="protein sequence ID" value="CAI8031020.1"/>
    <property type="molecule type" value="Genomic_DNA"/>
</dbReference>